<dbReference type="SUPFAM" id="SSF52266">
    <property type="entry name" value="SGNH hydrolase"/>
    <property type="match status" value="1"/>
</dbReference>
<accession>A0A2N9IED8</accession>
<protein>
    <recommendedName>
        <fullName evidence="10">SGNH hydrolase-type esterase domain-containing protein</fullName>
    </recommendedName>
</protein>
<organism evidence="9">
    <name type="scientific">Fagus sylvatica</name>
    <name type="common">Beechnut</name>
    <dbReference type="NCBI Taxonomy" id="28930"/>
    <lineage>
        <taxon>Eukaryota</taxon>
        <taxon>Viridiplantae</taxon>
        <taxon>Streptophyta</taxon>
        <taxon>Embryophyta</taxon>
        <taxon>Tracheophyta</taxon>
        <taxon>Spermatophyta</taxon>
        <taxon>Magnoliopsida</taxon>
        <taxon>eudicotyledons</taxon>
        <taxon>Gunneridae</taxon>
        <taxon>Pentapetalae</taxon>
        <taxon>rosids</taxon>
        <taxon>fabids</taxon>
        <taxon>Fagales</taxon>
        <taxon>Fagaceae</taxon>
        <taxon>Fagus</taxon>
    </lineage>
</organism>
<comment type="similarity">
    <text evidence="2">Belongs to the 'GDSL' lipolytic enzyme family.</text>
</comment>
<evidence type="ECO:0000256" key="3">
    <source>
        <dbReference type="ARBA" id="ARBA00022525"/>
    </source>
</evidence>
<keyword evidence="7" id="KW-0443">Lipid metabolism</keyword>
<sequence>MACQLKTLLMLLVFLLVSNLHQYCVNGKPQVPCFFVFGDSLSDDGNNNNLLTLPKVNYPPYGIDFPKGLTGRFSNGRNLVDIIAEHLGFDNYIPPFATAGGLKILEGVNYASGSAGIRHETGQQLTLYNYGARKVVLFGLGQLGNTPNLLTACGTNGSYCVDHINNAAQLFNERLISLVSYLNKILFNAKFIYINSTGIALSSSTSQVTNVPCCELLRIGQFQCNPFGNPCPNRCQYAFWDGVHPTEDIYGLYAGRAYRAQSPTDAYPFDISHLAQL</sequence>
<keyword evidence="4 8" id="KW-0732">Signal</keyword>
<dbReference type="Gene3D" id="3.40.50.1110">
    <property type="entry name" value="SGNH hydrolase"/>
    <property type="match status" value="2"/>
</dbReference>
<evidence type="ECO:0000256" key="7">
    <source>
        <dbReference type="ARBA" id="ARBA00023098"/>
    </source>
</evidence>
<comment type="subcellular location">
    <subcellularLocation>
        <location evidence="1">Secreted</location>
    </subcellularLocation>
</comment>
<evidence type="ECO:0000256" key="8">
    <source>
        <dbReference type="SAM" id="SignalP"/>
    </source>
</evidence>
<keyword evidence="6" id="KW-0442">Lipid degradation</keyword>
<dbReference type="EMBL" id="OIVN01005401">
    <property type="protein sequence ID" value="SPD22281.1"/>
    <property type="molecule type" value="Genomic_DNA"/>
</dbReference>
<dbReference type="PANTHER" id="PTHR45650">
    <property type="entry name" value="GDSL-LIKE LIPASE/ACYLHYDROLASE-RELATED"/>
    <property type="match status" value="1"/>
</dbReference>
<reference evidence="9" key="1">
    <citation type="submission" date="2018-02" db="EMBL/GenBank/DDBJ databases">
        <authorList>
            <person name="Cohen D.B."/>
            <person name="Kent A.D."/>
        </authorList>
    </citation>
    <scope>NUCLEOTIDE SEQUENCE</scope>
</reference>
<gene>
    <name evidence="9" type="ORF">FSB_LOCUS50163</name>
</gene>
<feature type="signal peptide" evidence="8">
    <location>
        <begin position="1"/>
        <end position="27"/>
    </location>
</feature>
<evidence type="ECO:0000313" key="9">
    <source>
        <dbReference type="EMBL" id="SPD22281.1"/>
    </source>
</evidence>
<dbReference type="Pfam" id="PF00657">
    <property type="entry name" value="Lipase_GDSL"/>
    <property type="match status" value="1"/>
</dbReference>
<evidence type="ECO:0000256" key="4">
    <source>
        <dbReference type="ARBA" id="ARBA00022729"/>
    </source>
</evidence>
<keyword evidence="5" id="KW-0378">Hydrolase</keyword>
<feature type="chain" id="PRO_5014667063" description="SGNH hydrolase-type esterase domain-containing protein" evidence="8">
    <location>
        <begin position="28"/>
        <end position="277"/>
    </location>
</feature>
<evidence type="ECO:0000256" key="6">
    <source>
        <dbReference type="ARBA" id="ARBA00022963"/>
    </source>
</evidence>
<dbReference type="InterPro" id="IPR036514">
    <property type="entry name" value="SGNH_hydro_sf"/>
</dbReference>
<evidence type="ECO:0000256" key="5">
    <source>
        <dbReference type="ARBA" id="ARBA00022801"/>
    </source>
</evidence>
<evidence type="ECO:0008006" key="10">
    <source>
        <dbReference type="Google" id="ProtNLM"/>
    </source>
</evidence>
<dbReference type="GO" id="GO:0016788">
    <property type="term" value="F:hydrolase activity, acting on ester bonds"/>
    <property type="evidence" value="ECO:0007669"/>
    <property type="project" value="InterPro"/>
</dbReference>
<dbReference type="AlphaFoldDB" id="A0A2N9IED8"/>
<dbReference type="InterPro" id="IPR001087">
    <property type="entry name" value="GDSL"/>
</dbReference>
<dbReference type="GO" id="GO:0016042">
    <property type="term" value="P:lipid catabolic process"/>
    <property type="evidence" value="ECO:0007669"/>
    <property type="project" value="UniProtKB-KW"/>
</dbReference>
<dbReference type="InterPro" id="IPR051238">
    <property type="entry name" value="GDSL_esterase/lipase"/>
</dbReference>
<keyword evidence="3" id="KW-0964">Secreted</keyword>
<evidence type="ECO:0000256" key="1">
    <source>
        <dbReference type="ARBA" id="ARBA00004613"/>
    </source>
</evidence>
<evidence type="ECO:0000256" key="2">
    <source>
        <dbReference type="ARBA" id="ARBA00008668"/>
    </source>
</evidence>
<proteinExistence type="inferred from homology"/>
<name>A0A2N9IED8_FAGSY</name>
<dbReference type="PANTHER" id="PTHR45650:SF3">
    <property type="entry name" value="OS01G0748500 PROTEIN"/>
    <property type="match status" value="1"/>
</dbReference>
<dbReference type="GO" id="GO:0005576">
    <property type="term" value="C:extracellular region"/>
    <property type="evidence" value="ECO:0007669"/>
    <property type="project" value="UniProtKB-SubCell"/>
</dbReference>